<dbReference type="Proteomes" id="UP001321479">
    <property type="component" value="Segment"/>
</dbReference>
<dbReference type="InterPro" id="IPR043845">
    <property type="entry name" value="DUF5864"/>
</dbReference>
<dbReference type="EMBL" id="AP024483">
    <property type="protein sequence ID" value="BCS83246.1"/>
    <property type="molecule type" value="Genomic_DNA"/>
</dbReference>
<evidence type="ECO:0000313" key="2">
    <source>
        <dbReference type="Proteomes" id="UP001321479"/>
    </source>
</evidence>
<evidence type="ECO:0000313" key="1">
    <source>
        <dbReference type="EMBL" id="BCS83246.1"/>
    </source>
</evidence>
<name>A0ABM7NT01_9VIRU</name>
<reference evidence="1 2" key="1">
    <citation type="submission" date="2021-02" db="EMBL/GenBank/DDBJ databases">
        <title>Cotonvirus japonicus, which uses Golgi apparatus of host cells for its virion factory, phylogenetically links tailed tupanvirus and icosahedral mimivirus.</title>
        <authorList>
            <person name="Takahashi H."/>
            <person name="Fukaya S."/>
            <person name="Song C."/>
            <person name="Murata K."/>
            <person name="Takemura M."/>
        </authorList>
    </citation>
    <scope>NUCLEOTIDE SEQUENCE [LARGE SCALE GENOMIC DNA]</scope>
</reference>
<sequence length="199" mass="23288">MENSPHTPKTEKFFGCSRLKRELSRKKISKKNEEYHLVDSFDSNLEIKILDKLSSIINNKLSYNCNIKICNVDKNYKLVLSIVKNFLFSTELLFVISINKFFGISRSVCVKFFDPIKYSRRIEAIYQNAIGKALSDNSDIVMNDGIPRKKEILAECYARNYNIILGKFGHEFTQEMVSRKEFVVDGYINIRYFRVYTCI</sequence>
<organism evidence="1 2">
    <name type="scientific">Cotonvirus japonicus</name>
    <dbReference type="NCBI Taxonomy" id="2811091"/>
    <lineage>
        <taxon>Viruses</taxon>
        <taxon>Varidnaviria</taxon>
        <taxon>Bamfordvirae</taxon>
        <taxon>Nucleocytoviricota</taxon>
        <taxon>Megaviricetes</taxon>
        <taxon>Imitervirales</taxon>
        <taxon>Mimiviridae</taxon>
        <taxon>Megamimivirinae</taxon>
        <taxon>Cotonvirus</taxon>
        <taxon>Cotonvirus japonicum</taxon>
    </lineage>
</organism>
<keyword evidence="2" id="KW-1185">Reference proteome</keyword>
<dbReference type="RefSeq" id="YP_010841854.1">
    <property type="nucleotide sequence ID" value="NC_079139.1"/>
</dbReference>
<protein>
    <submittedName>
        <fullName evidence="1">Uncharacterized protein</fullName>
    </submittedName>
</protein>
<proteinExistence type="predicted"/>
<accession>A0ABM7NT01</accession>
<dbReference type="Pfam" id="PF19182">
    <property type="entry name" value="DUF5864"/>
    <property type="match status" value="1"/>
</dbReference>
<dbReference type="GeneID" id="80558451"/>